<evidence type="ECO:0008006" key="4">
    <source>
        <dbReference type="Google" id="ProtNLM"/>
    </source>
</evidence>
<proteinExistence type="predicted"/>
<keyword evidence="1" id="KW-0472">Membrane</keyword>
<keyword evidence="1" id="KW-1133">Transmembrane helix</keyword>
<dbReference type="InterPro" id="IPR011990">
    <property type="entry name" value="TPR-like_helical_dom_sf"/>
</dbReference>
<dbReference type="Proteomes" id="UP000662314">
    <property type="component" value="Unassembled WGS sequence"/>
</dbReference>
<accession>A0A8J7LHH7</accession>
<dbReference type="AlphaFoldDB" id="A0A8J7LHH7"/>
<reference evidence="2 3" key="1">
    <citation type="journal article" date="2021" name="Int. J. Syst. Evol. Microbiol.">
        <title>Amazonocrinis nigriterrae gen. nov., sp. nov., Atlanticothrix silvestris gen. nov., sp. nov. and Dendronalium phyllosphericum gen. nov., sp. nov., nostocacean cyanobacteria from Brazilian environments.</title>
        <authorList>
            <person name="Alvarenga D.O."/>
            <person name="Andreote A.P.D."/>
            <person name="Branco L.H.Z."/>
            <person name="Delbaje E."/>
            <person name="Cruz R.B."/>
            <person name="Varani A.M."/>
            <person name="Fiore M.F."/>
        </authorList>
    </citation>
    <scope>NUCLEOTIDE SEQUENCE [LARGE SCALE GENOMIC DNA]</scope>
    <source>
        <strain evidence="2 3">CENA369</strain>
    </source>
</reference>
<feature type="transmembrane region" description="Helical" evidence="1">
    <location>
        <begin position="97"/>
        <end position="118"/>
    </location>
</feature>
<feature type="transmembrane region" description="Helical" evidence="1">
    <location>
        <begin position="67"/>
        <end position="90"/>
    </location>
</feature>
<sequence length="317" mass="36427">MSGKISHELHKACDRFRTFAQTGSIQFPAMGESYLLAEIRLFKHNISNMNIIEQTQDKLILCSQDPFWWALVFVIFYIPSSLLMIGAIAVTLKDSKYLEIVSIGMGCLFVVPGLWATIALSEVTTYTLDKSKNFLFIDKYNRLRRSKIKSVEIPSHLILGVEIEAFSGDEGGIGYYPELILAFVYWRIRLKTDTQYQSAVNIAKTIAHFLDVPYFAVNSKNSPPTYAQKIYERRQPEQETQQYLESEIERLQNYLNECPDDGEAHQNLGIFLRHYNSWPMSDKKEAIAHLQEAERLFESQKNSDRAAIAKVLQTFLS</sequence>
<dbReference type="EMBL" id="JAECZA010000217">
    <property type="protein sequence ID" value="MBH8576019.1"/>
    <property type="molecule type" value="Genomic_DNA"/>
</dbReference>
<evidence type="ECO:0000313" key="2">
    <source>
        <dbReference type="EMBL" id="MBH8576019.1"/>
    </source>
</evidence>
<dbReference type="RefSeq" id="WP_214434767.1">
    <property type="nucleotide sequence ID" value="NZ_CAWPUQ010000143.1"/>
</dbReference>
<gene>
    <name evidence="2" type="ORF">I8752_24075</name>
</gene>
<comment type="caution">
    <text evidence="2">The sequence shown here is derived from an EMBL/GenBank/DDBJ whole genome shotgun (WGS) entry which is preliminary data.</text>
</comment>
<keyword evidence="3" id="KW-1185">Reference proteome</keyword>
<evidence type="ECO:0000256" key="1">
    <source>
        <dbReference type="SAM" id="Phobius"/>
    </source>
</evidence>
<keyword evidence="1" id="KW-0812">Transmembrane</keyword>
<evidence type="ECO:0000313" key="3">
    <source>
        <dbReference type="Proteomes" id="UP000662314"/>
    </source>
</evidence>
<name>A0A8J7LHH7_9NOST</name>
<dbReference type="Gene3D" id="1.25.40.10">
    <property type="entry name" value="Tetratricopeptide repeat domain"/>
    <property type="match status" value="1"/>
</dbReference>
<organism evidence="2 3">
    <name type="scientific">Dendronalium phyllosphericum CENA369</name>
    <dbReference type="NCBI Taxonomy" id="1725256"/>
    <lineage>
        <taxon>Bacteria</taxon>
        <taxon>Bacillati</taxon>
        <taxon>Cyanobacteriota</taxon>
        <taxon>Cyanophyceae</taxon>
        <taxon>Nostocales</taxon>
        <taxon>Nostocaceae</taxon>
        <taxon>Dendronalium</taxon>
        <taxon>Dendronalium phyllosphericum</taxon>
    </lineage>
</organism>
<protein>
    <recommendedName>
        <fullName evidence="4">Tetratricopeptide repeat protein</fullName>
    </recommendedName>
</protein>